<dbReference type="InterPro" id="IPR018313">
    <property type="entry name" value="SBP_3_CS"/>
</dbReference>
<dbReference type="RefSeq" id="WP_146913912.1">
    <property type="nucleotide sequence ID" value="NZ_CP042344.1"/>
</dbReference>
<comment type="similarity">
    <text evidence="2 4">Belongs to the bacterial solute-binding protein 3 family.</text>
</comment>
<keyword evidence="3 5" id="KW-0732">Signal</keyword>
<protein>
    <submittedName>
        <fullName evidence="7">Amino acid ABC transporter substrate-binding protein</fullName>
    </submittedName>
</protein>
<dbReference type="Gene3D" id="3.40.190.10">
    <property type="entry name" value="Periplasmic binding protein-like II"/>
    <property type="match status" value="2"/>
</dbReference>
<dbReference type="PANTHER" id="PTHR35936:SF34">
    <property type="entry name" value="ABC TRANSPORTER EXTRACELLULAR-BINDING PROTEIN YCKB-RELATED"/>
    <property type="match status" value="1"/>
</dbReference>
<keyword evidence="8" id="KW-1185">Reference proteome</keyword>
<dbReference type="KEGG" id="cof:FOZ74_15295"/>
<accession>A0A5B8RXG6</accession>
<feature type="chain" id="PRO_5022937070" evidence="5">
    <location>
        <begin position="27"/>
        <end position="266"/>
    </location>
</feature>
<evidence type="ECO:0000259" key="6">
    <source>
        <dbReference type="SMART" id="SM00062"/>
    </source>
</evidence>
<dbReference type="EMBL" id="CP042344">
    <property type="protein sequence ID" value="QEA14286.1"/>
    <property type="molecule type" value="Genomic_DNA"/>
</dbReference>
<name>A0A5B8RXG6_9BURK</name>
<evidence type="ECO:0000313" key="7">
    <source>
        <dbReference type="EMBL" id="QEA14286.1"/>
    </source>
</evidence>
<feature type="domain" description="Solute-binding protein family 3/N-terminal" evidence="6">
    <location>
        <begin position="38"/>
        <end position="260"/>
    </location>
</feature>
<feature type="signal peptide" evidence="5">
    <location>
        <begin position="1"/>
        <end position="26"/>
    </location>
</feature>
<proteinExistence type="inferred from homology"/>
<dbReference type="GO" id="GO:0030313">
    <property type="term" value="C:cell envelope"/>
    <property type="evidence" value="ECO:0007669"/>
    <property type="project" value="UniProtKB-SubCell"/>
</dbReference>
<organism evidence="7 8">
    <name type="scientific">Comamonas flocculans</name>
    <dbReference type="NCBI Taxonomy" id="2597701"/>
    <lineage>
        <taxon>Bacteria</taxon>
        <taxon>Pseudomonadati</taxon>
        <taxon>Pseudomonadota</taxon>
        <taxon>Betaproteobacteria</taxon>
        <taxon>Burkholderiales</taxon>
        <taxon>Comamonadaceae</taxon>
        <taxon>Comamonas</taxon>
    </lineage>
</organism>
<evidence type="ECO:0000256" key="3">
    <source>
        <dbReference type="ARBA" id="ARBA00022729"/>
    </source>
</evidence>
<dbReference type="Pfam" id="PF00497">
    <property type="entry name" value="SBP_bac_3"/>
    <property type="match status" value="1"/>
</dbReference>
<evidence type="ECO:0000256" key="1">
    <source>
        <dbReference type="ARBA" id="ARBA00004196"/>
    </source>
</evidence>
<dbReference type="PROSITE" id="PS01039">
    <property type="entry name" value="SBP_BACTERIAL_3"/>
    <property type="match status" value="1"/>
</dbReference>
<evidence type="ECO:0000256" key="2">
    <source>
        <dbReference type="ARBA" id="ARBA00010333"/>
    </source>
</evidence>
<dbReference type="SUPFAM" id="SSF53850">
    <property type="entry name" value="Periplasmic binding protein-like II"/>
    <property type="match status" value="1"/>
</dbReference>
<dbReference type="SMART" id="SM00062">
    <property type="entry name" value="PBPb"/>
    <property type="match status" value="1"/>
</dbReference>
<dbReference type="PANTHER" id="PTHR35936">
    <property type="entry name" value="MEMBRANE-BOUND LYTIC MUREIN TRANSGLYCOSYLASE F"/>
    <property type="match status" value="1"/>
</dbReference>
<evidence type="ECO:0000313" key="8">
    <source>
        <dbReference type="Proteomes" id="UP000321199"/>
    </source>
</evidence>
<sequence>MKLFKTLWLAAGIASLALWAQTPALAADDLAAIQKAGTIRIGTEGTYAPFSFHQAADNKLVGFDVDIGRAIAAKLGVKAEFVEGKWDGLIAGLNVNRYDVVINQVGISAERQAKYDFSKPYIASAAALIVRESETGIKNFADLKGKKSANSISSNFAKLAERNGAQVVAVQGFNDAVALLLAGRVDATVNDYLSYLDFKKQQPQSKVKVVAQDDSAEFGRSGVLMRKGQAGLKAAVDKAIDALIADGSYKEISERYFGEDLSAKLR</sequence>
<dbReference type="CDD" id="cd13711">
    <property type="entry name" value="PBP2_Ngo0372_TcyA"/>
    <property type="match status" value="1"/>
</dbReference>
<dbReference type="OrthoDB" id="368476at2"/>
<evidence type="ECO:0000256" key="5">
    <source>
        <dbReference type="SAM" id="SignalP"/>
    </source>
</evidence>
<dbReference type="Proteomes" id="UP000321199">
    <property type="component" value="Chromosome"/>
</dbReference>
<evidence type="ECO:0000256" key="4">
    <source>
        <dbReference type="RuleBase" id="RU003744"/>
    </source>
</evidence>
<gene>
    <name evidence="7" type="ORF">FOZ74_15295</name>
</gene>
<dbReference type="AlphaFoldDB" id="A0A5B8RXG6"/>
<reference evidence="7 8" key="1">
    <citation type="submission" date="2019-07" db="EMBL/GenBank/DDBJ databases">
        <title>Complete genome sequence of Comamonas sp. NLF 7-7 isolated from livestock.</title>
        <authorList>
            <person name="Kim D.H."/>
            <person name="Kim J.G."/>
        </authorList>
    </citation>
    <scope>NUCLEOTIDE SEQUENCE [LARGE SCALE GENOMIC DNA]</scope>
    <source>
        <strain evidence="7 8">NLF 7-7</strain>
    </source>
</reference>
<comment type="subcellular location">
    <subcellularLocation>
        <location evidence="1">Cell envelope</location>
    </subcellularLocation>
</comment>
<dbReference type="InterPro" id="IPR001638">
    <property type="entry name" value="Solute-binding_3/MltF_N"/>
</dbReference>